<evidence type="ECO:0000259" key="24">
    <source>
        <dbReference type="PROSITE" id="PS51194"/>
    </source>
</evidence>
<keyword evidence="9" id="KW-0809">Transit peptide</keyword>
<keyword evidence="12" id="KW-1135">Mitochondrion nucleoid</keyword>
<evidence type="ECO:0000256" key="9">
    <source>
        <dbReference type="ARBA" id="ARBA00022946"/>
    </source>
</evidence>
<dbReference type="InterPro" id="IPR014014">
    <property type="entry name" value="RNA_helicase_DEAD_Q_motif"/>
</dbReference>
<dbReference type="CDD" id="cd02426">
    <property type="entry name" value="Pol_gamma_b_Cterm"/>
    <property type="match status" value="1"/>
</dbReference>
<evidence type="ECO:0000256" key="10">
    <source>
        <dbReference type="ARBA" id="ARBA00023125"/>
    </source>
</evidence>
<keyword evidence="5 21" id="KW-0378">Hydrolase</keyword>
<evidence type="ECO:0000256" key="17">
    <source>
        <dbReference type="ARBA" id="ARBA00077312"/>
    </source>
</evidence>
<dbReference type="SUPFAM" id="SSF52540">
    <property type="entry name" value="P-loop containing nucleoside triphosphate hydrolases"/>
    <property type="match status" value="1"/>
</dbReference>
<organism evidence="26 27">
    <name type="scientific">Cyanoderma ruficeps</name>
    <name type="common">rufous-capped babbler</name>
    <dbReference type="NCBI Taxonomy" id="181631"/>
    <lineage>
        <taxon>Eukaryota</taxon>
        <taxon>Metazoa</taxon>
        <taxon>Chordata</taxon>
        <taxon>Craniata</taxon>
        <taxon>Vertebrata</taxon>
        <taxon>Euteleostomi</taxon>
        <taxon>Archelosauria</taxon>
        <taxon>Archosauria</taxon>
        <taxon>Dinosauria</taxon>
        <taxon>Saurischia</taxon>
        <taxon>Theropoda</taxon>
        <taxon>Coelurosauria</taxon>
        <taxon>Aves</taxon>
        <taxon>Neognathae</taxon>
        <taxon>Neoaves</taxon>
        <taxon>Telluraves</taxon>
        <taxon>Australaves</taxon>
        <taxon>Passeriformes</taxon>
        <taxon>Sylvioidea</taxon>
        <taxon>Timaliidae</taxon>
        <taxon>Cyanoderma</taxon>
    </lineage>
</organism>
<evidence type="ECO:0000256" key="5">
    <source>
        <dbReference type="ARBA" id="ARBA00022801"/>
    </source>
</evidence>
<dbReference type="GO" id="GO:0003677">
    <property type="term" value="F:DNA binding"/>
    <property type="evidence" value="ECO:0007669"/>
    <property type="project" value="UniProtKB-KW"/>
</dbReference>
<dbReference type="PROSITE" id="PS51194">
    <property type="entry name" value="HELICASE_CTER"/>
    <property type="match status" value="1"/>
</dbReference>
<dbReference type="SMART" id="SM00487">
    <property type="entry name" value="DEXDc"/>
    <property type="match status" value="1"/>
</dbReference>
<dbReference type="Pfam" id="PF00271">
    <property type="entry name" value="Helicase_C"/>
    <property type="match status" value="1"/>
</dbReference>
<dbReference type="Proteomes" id="UP000694396">
    <property type="component" value="Unplaced"/>
</dbReference>
<dbReference type="GO" id="GO:0016787">
    <property type="term" value="F:hydrolase activity"/>
    <property type="evidence" value="ECO:0007669"/>
    <property type="project" value="UniProtKB-KW"/>
</dbReference>
<keyword evidence="11" id="KW-0496">Mitochondrion</keyword>
<evidence type="ECO:0000256" key="12">
    <source>
        <dbReference type="ARBA" id="ARBA00023271"/>
    </source>
</evidence>
<dbReference type="GO" id="GO:0006264">
    <property type="term" value="P:mitochondrial DNA replication"/>
    <property type="evidence" value="ECO:0007669"/>
    <property type="project" value="UniProtKB-ARBA"/>
</dbReference>
<evidence type="ECO:0000256" key="21">
    <source>
        <dbReference type="RuleBase" id="RU000492"/>
    </source>
</evidence>
<evidence type="ECO:0000256" key="6">
    <source>
        <dbReference type="ARBA" id="ARBA00022806"/>
    </source>
</evidence>
<keyword evidence="7 21" id="KW-0067">ATP-binding</keyword>
<dbReference type="GO" id="GO:0042645">
    <property type="term" value="C:mitochondrial nucleoid"/>
    <property type="evidence" value="ECO:0007669"/>
    <property type="project" value="UniProtKB-SubCell"/>
</dbReference>
<dbReference type="PROSITE" id="PS51192">
    <property type="entry name" value="HELICASE_ATP_BIND_1"/>
    <property type="match status" value="1"/>
</dbReference>
<evidence type="ECO:0000259" key="25">
    <source>
        <dbReference type="PROSITE" id="PS51195"/>
    </source>
</evidence>
<protein>
    <recommendedName>
        <fullName evidence="16">DNA polymerase subunit gamma-2</fullName>
        <ecNumber evidence="2">3.6.4.13</ecNumber>
    </recommendedName>
    <alternativeName>
        <fullName evidence="18">Mitochondrial DNA polymerase accessory subunit</fullName>
    </alternativeName>
    <alternativeName>
        <fullName evidence="17">MtPolB</fullName>
    </alternativeName>
    <alternativeName>
        <fullName evidence="19">PolG-beta</fullName>
    </alternativeName>
</protein>
<evidence type="ECO:0000256" key="22">
    <source>
        <dbReference type="SAM" id="MobiDB-lite"/>
    </source>
</evidence>
<keyword evidence="4 21" id="KW-0547">Nucleotide-binding</keyword>
<dbReference type="CDD" id="cd18787">
    <property type="entry name" value="SF2_C_DEAD"/>
    <property type="match status" value="1"/>
</dbReference>
<evidence type="ECO:0000256" key="16">
    <source>
        <dbReference type="ARBA" id="ARBA00068035"/>
    </source>
</evidence>
<dbReference type="PANTHER" id="PTHR47958">
    <property type="entry name" value="ATP-DEPENDENT RNA HELICASE DBP3"/>
    <property type="match status" value="1"/>
</dbReference>
<dbReference type="InterPro" id="IPR001650">
    <property type="entry name" value="Helicase_C-like"/>
</dbReference>
<evidence type="ECO:0000256" key="3">
    <source>
        <dbReference type="ARBA" id="ARBA00022705"/>
    </source>
</evidence>
<keyword evidence="6 21" id="KW-0347">Helicase</keyword>
<feature type="region of interest" description="Disordered" evidence="22">
    <location>
        <begin position="1"/>
        <end position="41"/>
    </location>
</feature>
<evidence type="ECO:0000256" key="1">
    <source>
        <dbReference type="ARBA" id="ARBA00004436"/>
    </source>
</evidence>
<feature type="domain" description="DEAD-box RNA helicase Q" evidence="25">
    <location>
        <begin position="90"/>
        <end position="118"/>
    </location>
</feature>
<comment type="catalytic activity">
    <reaction evidence="13">
        <text>ATP + H2O = ADP + phosphate + H(+)</text>
        <dbReference type="Rhea" id="RHEA:13065"/>
        <dbReference type="ChEBI" id="CHEBI:15377"/>
        <dbReference type="ChEBI" id="CHEBI:15378"/>
        <dbReference type="ChEBI" id="CHEBI:30616"/>
        <dbReference type="ChEBI" id="CHEBI:43474"/>
        <dbReference type="ChEBI" id="CHEBI:456216"/>
        <dbReference type="EC" id="3.6.4.13"/>
    </reaction>
</comment>
<dbReference type="InterPro" id="IPR036621">
    <property type="entry name" value="Anticodon-bd_dom_sf"/>
</dbReference>
<dbReference type="GO" id="GO:0003723">
    <property type="term" value="F:RNA binding"/>
    <property type="evidence" value="ECO:0007669"/>
    <property type="project" value="UniProtKB-KW"/>
</dbReference>
<proteinExistence type="inferred from homology"/>
<keyword evidence="3" id="KW-0235">DNA replication</keyword>
<dbReference type="Pfam" id="PF03129">
    <property type="entry name" value="HGTP_anticodon"/>
    <property type="match status" value="1"/>
</dbReference>
<evidence type="ECO:0000256" key="20">
    <source>
        <dbReference type="PROSITE-ProRule" id="PRU00552"/>
    </source>
</evidence>
<dbReference type="SMART" id="SM00490">
    <property type="entry name" value="HELICc"/>
    <property type="match status" value="1"/>
</dbReference>
<dbReference type="AlphaFoldDB" id="A0A8C3XE12"/>
<dbReference type="PROSITE" id="PS00039">
    <property type="entry name" value="DEAD_ATP_HELICASE"/>
    <property type="match status" value="1"/>
</dbReference>
<dbReference type="GO" id="GO:0003724">
    <property type="term" value="F:RNA helicase activity"/>
    <property type="evidence" value="ECO:0007669"/>
    <property type="project" value="UniProtKB-EC"/>
</dbReference>
<dbReference type="GO" id="GO:0005524">
    <property type="term" value="F:ATP binding"/>
    <property type="evidence" value="ECO:0007669"/>
    <property type="project" value="UniProtKB-KW"/>
</dbReference>
<keyword evidence="27" id="KW-1185">Reference proteome</keyword>
<evidence type="ECO:0000256" key="11">
    <source>
        <dbReference type="ARBA" id="ARBA00023128"/>
    </source>
</evidence>
<dbReference type="InterPro" id="IPR045864">
    <property type="entry name" value="aa-tRNA-synth_II/BPL/LPL"/>
</dbReference>
<feature type="domain" description="Helicase C-terminal" evidence="24">
    <location>
        <begin position="324"/>
        <end position="471"/>
    </location>
</feature>
<evidence type="ECO:0000256" key="15">
    <source>
        <dbReference type="ARBA" id="ARBA00065608"/>
    </source>
</evidence>
<reference evidence="26" key="2">
    <citation type="submission" date="2025-09" db="UniProtKB">
        <authorList>
            <consortium name="Ensembl"/>
        </authorList>
    </citation>
    <scope>IDENTIFICATION</scope>
</reference>
<dbReference type="InterPro" id="IPR004154">
    <property type="entry name" value="Anticodon-bd"/>
</dbReference>
<evidence type="ECO:0000256" key="8">
    <source>
        <dbReference type="ARBA" id="ARBA00022884"/>
    </source>
</evidence>
<dbReference type="SUPFAM" id="SSF52954">
    <property type="entry name" value="Class II aaRS ABD-related"/>
    <property type="match status" value="1"/>
</dbReference>
<evidence type="ECO:0000259" key="23">
    <source>
        <dbReference type="PROSITE" id="PS51192"/>
    </source>
</evidence>
<dbReference type="InterPro" id="IPR014001">
    <property type="entry name" value="Helicase_ATP-bd"/>
</dbReference>
<evidence type="ECO:0000256" key="4">
    <source>
        <dbReference type="ARBA" id="ARBA00022741"/>
    </source>
</evidence>
<comment type="subunit">
    <text evidence="15">Heterotrimer composed of a catalytic subunit and a homodimer of accessory subunits (POLG:POLG2).</text>
</comment>
<sequence>MPGYSSDRDRGFGAPRFGGSRGGPLSGKKFGNPGEKLTKKKWNLDELPKFEKNFYQEHPDVVRRTAQEVEQYRASKEVTVRGHNCPKPIINFYEANFPANVMEVIQRQNFTEPTAIQAQGWPVALSGLDMVGVAQTGSGKTLSYLLPAIVHINHQPFLERGDGPICLVLAPTRELAQQVQQVAAEYSRACRLKSTCIYGGAPKGPQIRDLERGVEICIATPGRLIDFLEAGKTNLRRCTYLVLDEADRMLDMGFEPQIRKIVDQIRPDRQTLMWSATWPKEVRQLAEDFLKEYVHINIGALELSANHNILQIVDVCHDVEKDDKLIRLMEEIMSEKENKTIVFVETKRRCDDLTRKMRRDGWPAMGIHGDKSQQERDWVLNEFKHGKAPILIATDVASRGLDVEDVKFVINYDYPNSSEDYIHRIGRTARSTKTGTAYTFFTPNNIKQVNDLISVLREANQAINPKLLQLVEDRGSGILAQYVSCLELVNRRLPCGFAQIGVCFHSVPESEHSVPENEQHNKNLTRIGERTTSLLAWFSSPRTAGQWLDYWLRQRLQWWRKFAVGPSNFSSSDFQDEEGRRGFKLHYRFPWGTETIETLQNLGDTELLQLYPGERLKLLGRDGRKNVIPHVLSVSGNLDRGVLAYLFDSLQLVENPLTAKKNSQRKVLKLHPCLAPIKVALDVGKGPTTELRQVCQGLFNELTENGISVWPGYLETVHMSQEHLYTKYDEMSIPFMVVISDGTLENGVVQLRSRDTTMKEMMHISRLKDFLTKYVTSAKNV</sequence>
<feature type="domain" description="Helicase ATP-binding" evidence="23">
    <location>
        <begin position="121"/>
        <end position="296"/>
    </location>
</feature>
<feature type="compositionally biased region" description="Basic and acidic residues" evidence="22">
    <location>
        <begin position="1"/>
        <end position="11"/>
    </location>
</feature>
<dbReference type="EC" id="3.6.4.13" evidence="2"/>
<dbReference type="InterPro" id="IPR000629">
    <property type="entry name" value="RNA-helicase_DEAD-box_CS"/>
</dbReference>
<dbReference type="InterPro" id="IPR027417">
    <property type="entry name" value="P-loop_NTPase"/>
</dbReference>
<evidence type="ECO:0000256" key="2">
    <source>
        <dbReference type="ARBA" id="ARBA00012552"/>
    </source>
</evidence>
<evidence type="ECO:0000256" key="19">
    <source>
        <dbReference type="ARBA" id="ARBA00083605"/>
    </source>
</evidence>
<evidence type="ECO:0000256" key="14">
    <source>
        <dbReference type="ARBA" id="ARBA00058907"/>
    </source>
</evidence>
<accession>A0A8C3XE12</accession>
<evidence type="ECO:0000256" key="18">
    <source>
        <dbReference type="ARBA" id="ARBA00080083"/>
    </source>
</evidence>
<evidence type="ECO:0000313" key="26">
    <source>
        <dbReference type="Ensembl" id="ENSCRFP00000012959.1"/>
    </source>
</evidence>
<dbReference type="InterPro" id="IPR042064">
    <property type="entry name" value="POLG2_C"/>
</dbReference>
<dbReference type="Gene3D" id="3.40.50.300">
    <property type="entry name" value="P-loop containing nucleotide triphosphate hydrolases"/>
    <property type="match status" value="2"/>
</dbReference>
<name>A0A8C3XE12_9PASS</name>
<dbReference type="FunFam" id="3.40.50.800:FF:000014">
    <property type="entry name" value="Putative dna polymerase subunit gamma-2 mitochondrial"/>
    <property type="match status" value="1"/>
</dbReference>
<dbReference type="PROSITE" id="PS51195">
    <property type="entry name" value="Q_MOTIF"/>
    <property type="match status" value="1"/>
</dbReference>
<dbReference type="Gene3D" id="3.40.50.800">
    <property type="entry name" value="Anticodon-binding domain"/>
    <property type="match status" value="1"/>
</dbReference>
<keyword evidence="10" id="KW-0238">DNA-binding</keyword>
<feature type="short sequence motif" description="Q motif" evidence="20">
    <location>
        <begin position="90"/>
        <end position="118"/>
    </location>
</feature>
<dbReference type="SUPFAM" id="SSF55681">
    <property type="entry name" value="Class II aaRS and biotin synthetases"/>
    <property type="match status" value="1"/>
</dbReference>
<dbReference type="Pfam" id="PF00270">
    <property type="entry name" value="DEAD"/>
    <property type="match status" value="1"/>
</dbReference>
<dbReference type="CDD" id="cd18049">
    <property type="entry name" value="DEADc_DDX5"/>
    <property type="match status" value="1"/>
</dbReference>
<comment type="subcellular location">
    <subcellularLocation>
        <location evidence="1">Mitochondrion matrix</location>
        <location evidence="1">Mitochondrion nucleoid</location>
    </subcellularLocation>
</comment>
<evidence type="ECO:0000256" key="13">
    <source>
        <dbReference type="ARBA" id="ARBA00047984"/>
    </source>
</evidence>
<evidence type="ECO:0000313" key="27">
    <source>
        <dbReference type="Proteomes" id="UP000694396"/>
    </source>
</evidence>
<dbReference type="FunFam" id="3.40.50.300:FF:000079">
    <property type="entry name" value="probable ATP-dependent RNA helicase DDX17"/>
    <property type="match status" value="1"/>
</dbReference>
<keyword evidence="8" id="KW-0694">RNA-binding</keyword>
<dbReference type="InterPro" id="IPR011545">
    <property type="entry name" value="DEAD/DEAH_box_helicase_dom"/>
</dbReference>
<dbReference type="FunFam" id="3.40.50.300:FF:000008">
    <property type="entry name" value="ATP-dependent RNA helicase RhlB"/>
    <property type="match status" value="1"/>
</dbReference>
<dbReference type="Ensembl" id="ENSCRFT00000013406.1">
    <property type="protein sequence ID" value="ENSCRFP00000012959.1"/>
    <property type="gene ID" value="ENSCRFG00000010048.1"/>
</dbReference>
<dbReference type="Gene3D" id="3.30.930.10">
    <property type="entry name" value="Bira Bifunctional Protein, Domain 2"/>
    <property type="match status" value="1"/>
</dbReference>
<comment type="function">
    <text evidence="14">Accessory subunit of DNA polymerase gamma solely responsible for replication of mitochondrial DNA (mtDNA). Acts as an allosteric regulator of the holoenzyme activities. Enhances the polymerase activity and the processivity of POLG by increasing its interactions with the DNA template. Suppresses POLG exonucleolytic proofreading especially toward homopolymeric templates bearing mismatched termini. Binds to single-stranded DNA.</text>
</comment>
<reference evidence="26" key="1">
    <citation type="submission" date="2025-08" db="UniProtKB">
        <authorList>
            <consortium name="Ensembl"/>
        </authorList>
    </citation>
    <scope>IDENTIFICATION</scope>
</reference>
<evidence type="ECO:0000256" key="7">
    <source>
        <dbReference type="ARBA" id="ARBA00022840"/>
    </source>
</evidence>
<comment type="similarity">
    <text evidence="21">Belongs to the DEAD box helicase family.</text>
</comment>